<dbReference type="PANTHER" id="PTHR31669:SF251">
    <property type="entry name" value="PROTEIN FAR1-RELATED SEQUENCE"/>
    <property type="match status" value="1"/>
</dbReference>
<evidence type="ECO:0000313" key="2">
    <source>
        <dbReference type="EMBL" id="PKC08737.1"/>
    </source>
</evidence>
<dbReference type="InterPro" id="IPR031052">
    <property type="entry name" value="FHY3/FAR1"/>
</dbReference>
<dbReference type="VEuPathDB" id="FungiDB:RhiirA1_456238"/>
<gene>
    <name evidence="2" type="ORF">RhiirA5_416551</name>
</gene>
<name>A0A2N0PPH1_9GLOM</name>
<reference evidence="2 3" key="1">
    <citation type="submission" date="2016-04" db="EMBL/GenBank/DDBJ databases">
        <title>Genome analyses suggest a sexual origin of heterokaryosis in a supposedly ancient asexual fungus.</title>
        <authorList>
            <person name="Ropars J."/>
            <person name="Sedzielewska K."/>
            <person name="Noel J."/>
            <person name="Charron P."/>
            <person name="Farinelli L."/>
            <person name="Marton T."/>
            <person name="Kruger M."/>
            <person name="Pelin A."/>
            <person name="Brachmann A."/>
            <person name="Corradi N."/>
        </authorList>
    </citation>
    <scope>NUCLEOTIDE SEQUENCE [LARGE SCALE GENOMIC DNA]</scope>
    <source>
        <strain evidence="2 3">A5</strain>
    </source>
</reference>
<feature type="domain" description="ZSWIM1/3 RNaseH-like" evidence="1">
    <location>
        <begin position="7"/>
        <end position="71"/>
    </location>
</feature>
<dbReference type="VEuPathDB" id="FungiDB:RhiirA1_543190"/>
<reference evidence="2 3" key="2">
    <citation type="submission" date="2017-09" db="EMBL/GenBank/DDBJ databases">
        <title>Extensive intraspecific genome diversity in a model arbuscular mycorrhizal fungus.</title>
        <authorList>
            <person name="Chen E.C."/>
            <person name="Morin E."/>
            <person name="Beaudet D."/>
            <person name="Noel J."/>
            <person name="Ndikumana S."/>
            <person name="Charron P."/>
            <person name="St-Onge C."/>
            <person name="Giorgi J."/>
            <person name="Grigoriev I.V."/>
            <person name="Roux C."/>
            <person name="Martin F.M."/>
            <person name="Corradi N."/>
        </authorList>
    </citation>
    <scope>NUCLEOTIDE SEQUENCE [LARGE SCALE GENOMIC DNA]</scope>
    <source>
        <strain evidence="2 3">A5</strain>
    </source>
</reference>
<dbReference type="InterPro" id="IPR048324">
    <property type="entry name" value="ZSWIM1-3_RNaseH-like"/>
</dbReference>
<dbReference type="GO" id="GO:0006355">
    <property type="term" value="P:regulation of DNA-templated transcription"/>
    <property type="evidence" value="ECO:0007669"/>
    <property type="project" value="InterPro"/>
</dbReference>
<comment type="caution">
    <text evidence="2">The sequence shown here is derived from an EMBL/GenBank/DDBJ whole genome shotgun (WGS) entry which is preliminary data.</text>
</comment>
<accession>A0A2N0PPH1</accession>
<dbReference type="VEuPathDB" id="FungiDB:FUN_023467"/>
<evidence type="ECO:0000313" key="3">
    <source>
        <dbReference type="Proteomes" id="UP000232722"/>
    </source>
</evidence>
<dbReference type="AlphaFoldDB" id="A0A2N0PPH1"/>
<dbReference type="VEuPathDB" id="FungiDB:RhiirFUN_024610"/>
<organism evidence="2 3">
    <name type="scientific">Rhizophagus irregularis</name>
    <dbReference type="NCBI Taxonomy" id="588596"/>
    <lineage>
        <taxon>Eukaryota</taxon>
        <taxon>Fungi</taxon>
        <taxon>Fungi incertae sedis</taxon>
        <taxon>Mucoromycota</taxon>
        <taxon>Glomeromycotina</taxon>
        <taxon>Glomeromycetes</taxon>
        <taxon>Glomerales</taxon>
        <taxon>Glomeraceae</taxon>
        <taxon>Rhizophagus</taxon>
    </lineage>
</organism>
<dbReference type="EMBL" id="LLXJ01000518">
    <property type="protein sequence ID" value="PKC08737.1"/>
    <property type="molecule type" value="Genomic_DNA"/>
</dbReference>
<proteinExistence type="predicted"/>
<protein>
    <recommendedName>
        <fullName evidence="1">ZSWIM1/3 RNaseH-like domain-containing protein</fullName>
    </recommendedName>
</protein>
<dbReference type="PANTHER" id="PTHR31669">
    <property type="entry name" value="PROTEIN FAR1-RELATED SEQUENCE 10-RELATED"/>
    <property type="match status" value="1"/>
</dbReference>
<dbReference type="Proteomes" id="UP000232722">
    <property type="component" value="Unassembled WGS sequence"/>
</dbReference>
<sequence>MSPDQCSYYIRFHEVLIFDCTVGTNRYDMVLYLFLVVDNNTRSRLIASVLLEDETENSFIWVLQQLKRFQHNLCIFHIDLNLKKNVKPKLGLQKFSEFRAEFFSCRNSLVYEIFESKWKILIEKYPEISKYLKRMLEPTKESWATCYINEIFNCGINSTQRIQNILNNEMKYERIIKMRNILPLQTLDDVPSKFFVSINEICKKFLISHILLATQNQMKHLFFYDAYLVDKDTIQQVDNTDDNEGFQEDDYDATQILLQTIIRKIQNLLIVKIWKVNPELSQTKSHFVVLMADGSFSCTCNLLISYGIPCRYFYRVLRKSSQAKFHISLINQRWYQDSKLNIDDKEIALLNIISIVEDHNSSAVIHEEINFNYIHHVRDEQVYTKKLQVIISAKLKYGKAFGFTKKALDLTQKLDCYNELNGLLQIYIEEKQQELLCN</sequence>
<dbReference type="Pfam" id="PF21056">
    <property type="entry name" value="ZSWIM1-3_RNaseH-like"/>
    <property type="match status" value="1"/>
</dbReference>
<evidence type="ECO:0000259" key="1">
    <source>
        <dbReference type="Pfam" id="PF21056"/>
    </source>
</evidence>